<dbReference type="GO" id="GO:0045892">
    <property type="term" value="P:negative regulation of DNA-templated transcription"/>
    <property type="evidence" value="ECO:0007669"/>
    <property type="project" value="InterPro"/>
</dbReference>
<accession>A0A401LDW2</accession>
<sequence length="126" mass="14601">MDEKMRISNAEMKVMNQIWKAEEMVTVPEVLEILKKEGEEWTYPTVATFLRRLTAKEILGVTKKGNKLCYFPLVSKEQYEKKEAEGFVESKFGGSLKNFLVAFRGSDKIGKNDMKDLRAWLDELDD</sequence>
<protein>
    <submittedName>
        <fullName evidence="5">Transcriptional regulator</fullName>
    </submittedName>
</protein>
<dbReference type="EMBL" id="BHVZ01000002">
    <property type="protein sequence ID" value="GCB29728.1"/>
    <property type="molecule type" value="Genomic_DNA"/>
</dbReference>
<dbReference type="InterPro" id="IPR005650">
    <property type="entry name" value="BlaI_family"/>
</dbReference>
<keyword evidence="2" id="KW-0805">Transcription regulation</keyword>
<keyword evidence="3" id="KW-0238">DNA-binding</keyword>
<evidence type="ECO:0000313" key="5">
    <source>
        <dbReference type="EMBL" id="GCB29728.1"/>
    </source>
</evidence>
<evidence type="ECO:0000256" key="4">
    <source>
        <dbReference type="ARBA" id="ARBA00023163"/>
    </source>
</evidence>
<evidence type="ECO:0000256" key="1">
    <source>
        <dbReference type="ARBA" id="ARBA00011046"/>
    </source>
</evidence>
<dbReference type="OrthoDB" id="9795583at2"/>
<dbReference type="Pfam" id="PF03965">
    <property type="entry name" value="Penicillinase_R"/>
    <property type="match status" value="1"/>
</dbReference>
<dbReference type="InterPro" id="IPR036388">
    <property type="entry name" value="WH-like_DNA-bd_sf"/>
</dbReference>
<dbReference type="PIRSF" id="PIRSF019455">
    <property type="entry name" value="CopR_AtkY"/>
    <property type="match status" value="1"/>
</dbReference>
<keyword evidence="4" id="KW-0804">Transcription</keyword>
<dbReference type="Proteomes" id="UP000287361">
    <property type="component" value="Unassembled WGS sequence"/>
</dbReference>
<proteinExistence type="inferred from homology"/>
<dbReference type="InterPro" id="IPR036390">
    <property type="entry name" value="WH_DNA-bd_sf"/>
</dbReference>
<comment type="similarity">
    <text evidence="1">Belongs to the BlaI transcriptional regulatory family.</text>
</comment>
<evidence type="ECO:0000256" key="2">
    <source>
        <dbReference type="ARBA" id="ARBA00023015"/>
    </source>
</evidence>
<reference evidence="5 6" key="1">
    <citation type="submission" date="2018-10" db="EMBL/GenBank/DDBJ databases">
        <title>Draft Genome Sequence of Anaerotignum sp. KCTC 15736.</title>
        <authorList>
            <person name="Choi S.H."/>
            <person name="Kim J.S."/>
            <person name="Kang S.W."/>
            <person name="Lee J.S."/>
            <person name="Park S.H."/>
        </authorList>
    </citation>
    <scope>NUCLEOTIDE SEQUENCE [LARGE SCALE GENOMIC DNA]</scope>
    <source>
        <strain evidence="5 6">KCTC 15736</strain>
    </source>
</reference>
<dbReference type="GO" id="GO:0003677">
    <property type="term" value="F:DNA binding"/>
    <property type="evidence" value="ECO:0007669"/>
    <property type="project" value="UniProtKB-KW"/>
</dbReference>
<gene>
    <name evidence="5" type="ORF">KGMB03357_13890</name>
</gene>
<dbReference type="Gene3D" id="1.10.10.10">
    <property type="entry name" value="Winged helix-like DNA-binding domain superfamily/Winged helix DNA-binding domain"/>
    <property type="match status" value="1"/>
</dbReference>
<evidence type="ECO:0000256" key="3">
    <source>
        <dbReference type="ARBA" id="ARBA00023125"/>
    </source>
</evidence>
<comment type="caution">
    <text evidence="5">The sequence shown here is derived from an EMBL/GenBank/DDBJ whole genome shotgun (WGS) entry which is preliminary data.</text>
</comment>
<organism evidence="5 6">
    <name type="scientific">Anaerotignum faecicola</name>
    <dbReference type="NCBI Taxonomy" id="2358141"/>
    <lineage>
        <taxon>Bacteria</taxon>
        <taxon>Bacillati</taxon>
        <taxon>Bacillota</taxon>
        <taxon>Clostridia</taxon>
        <taxon>Lachnospirales</taxon>
        <taxon>Anaerotignaceae</taxon>
        <taxon>Anaerotignum</taxon>
    </lineage>
</organism>
<dbReference type="Gene3D" id="1.10.4040.10">
    <property type="entry name" value="Penicillinase repressor domain"/>
    <property type="match status" value="1"/>
</dbReference>
<name>A0A401LDW2_9FIRM</name>
<dbReference type="SUPFAM" id="SSF46785">
    <property type="entry name" value="Winged helix' DNA-binding domain"/>
    <property type="match status" value="1"/>
</dbReference>
<evidence type="ECO:0000313" key="6">
    <source>
        <dbReference type="Proteomes" id="UP000287361"/>
    </source>
</evidence>
<dbReference type="AlphaFoldDB" id="A0A401LDW2"/>
<keyword evidence="6" id="KW-1185">Reference proteome</keyword>